<dbReference type="RefSeq" id="WP_219002246.1">
    <property type="nucleotide sequence ID" value="NZ_CP079194.1"/>
</dbReference>
<organism evidence="16 17">
    <name type="scientific">Gymnodinialimonas ceratoperidinii</name>
    <dbReference type="NCBI Taxonomy" id="2856823"/>
    <lineage>
        <taxon>Bacteria</taxon>
        <taxon>Pseudomonadati</taxon>
        <taxon>Pseudomonadota</taxon>
        <taxon>Alphaproteobacteria</taxon>
        <taxon>Rhodobacterales</taxon>
        <taxon>Paracoccaceae</taxon>
        <taxon>Gymnodinialimonas</taxon>
    </lineage>
</organism>
<dbReference type="PANTHER" id="PTHR33445:SF1">
    <property type="entry name" value="ATP SYNTHASE SUBUNIT B"/>
    <property type="match status" value="1"/>
</dbReference>
<keyword evidence="8 13" id="KW-0472">Membrane</keyword>
<dbReference type="EMBL" id="CP079194">
    <property type="protein sequence ID" value="QXT39526.1"/>
    <property type="molecule type" value="Genomic_DNA"/>
</dbReference>
<accession>A0A8F6TXI1</accession>
<evidence type="ECO:0000256" key="8">
    <source>
        <dbReference type="ARBA" id="ARBA00023136"/>
    </source>
</evidence>
<dbReference type="NCBIfam" id="NF009988">
    <property type="entry name" value="PRK13454.1"/>
    <property type="match status" value="1"/>
</dbReference>
<keyword evidence="9 13" id="KW-0066">ATP synthesis</keyword>
<keyword evidence="5 13" id="KW-0375">Hydrogen ion transport</keyword>
<keyword evidence="13" id="KW-1003">Cell membrane</keyword>
<proteinExistence type="inferred from homology"/>
<keyword evidence="6 13" id="KW-1133">Transmembrane helix</keyword>
<comment type="subcellular location">
    <subcellularLocation>
        <location evidence="13">Cell membrane</location>
        <topology evidence="13">Single-pass membrane protein</topology>
    </subcellularLocation>
    <subcellularLocation>
        <location evidence="12">Endomembrane system</location>
        <topology evidence="12">Single-pass membrane protein</topology>
    </subcellularLocation>
</comment>
<evidence type="ECO:0000256" key="4">
    <source>
        <dbReference type="ARBA" id="ARBA00022692"/>
    </source>
</evidence>
<evidence type="ECO:0000256" key="9">
    <source>
        <dbReference type="ARBA" id="ARBA00023310"/>
    </source>
</evidence>
<dbReference type="GO" id="GO:0045259">
    <property type="term" value="C:proton-transporting ATP synthase complex"/>
    <property type="evidence" value="ECO:0007669"/>
    <property type="project" value="UniProtKB-KW"/>
</dbReference>
<dbReference type="KEGG" id="gce:KYE46_16640"/>
<gene>
    <name evidence="13" type="primary">atpF</name>
    <name evidence="16" type="ORF">KYE46_16640</name>
</gene>
<comment type="similarity">
    <text evidence="1 13 14">Belongs to the ATPase B chain family.</text>
</comment>
<evidence type="ECO:0000256" key="7">
    <source>
        <dbReference type="ARBA" id="ARBA00023065"/>
    </source>
</evidence>
<dbReference type="Pfam" id="PF00430">
    <property type="entry name" value="ATP-synt_B"/>
    <property type="match status" value="1"/>
</dbReference>
<feature type="transmembrane region" description="Helical" evidence="13">
    <location>
        <begin position="30"/>
        <end position="49"/>
    </location>
</feature>
<evidence type="ECO:0000256" key="13">
    <source>
        <dbReference type="HAMAP-Rule" id="MF_01398"/>
    </source>
</evidence>
<evidence type="ECO:0000256" key="10">
    <source>
        <dbReference type="ARBA" id="ARBA00025198"/>
    </source>
</evidence>
<evidence type="ECO:0000256" key="2">
    <source>
        <dbReference type="ARBA" id="ARBA00022448"/>
    </source>
</evidence>
<dbReference type="GO" id="GO:0012505">
    <property type="term" value="C:endomembrane system"/>
    <property type="evidence" value="ECO:0007669"/>
    <property type="project" value="UniProtKB-SubCell"/>
</dbReference>
<protein>
    <recommendedName>
        <fullName evidence="13">ATP synthase subunit b</fullName>
    </recommendedName>
    <alternativeName>
        <fullName evidence="13">ATP synthase F(0) sector subunit b</fullName>
    </alternativeName>
    <alternativeName>
        <fullName evidence="13">ATPase subunit I</fullName>
    </alternativeName>
    <alternativeName>
        <fullName evidence="13">F-type ATPase subunit b</fullName>
        <shortName evidence="13">F-ATPase subunit b</shortName>
    </alternativeName>
</protein>
<evidence type="ECO:0000256" key="12">
    <source>
        <dbReference type="ARBA" id="ARBA00037847"/>
    </source>
</evidence>
<keyword evidence="7 13" id="KW-0406">Ion transport</keyword>
<keyword evidence="2 13" id="KW-0813">Transport</keyword>
<name>A0A8F6TXI1_9RHOB</name>
<evidence type="ECO:0000313" key="17">
    <source>
        <dbReference type="Proteomes" id="UP000825009"/>
    </source>
</evidence>
<dbReference type="HAMAP" id="MF_01398">
    <property type="entry name" value="ATP_synth_b_bprime"/>
    <property type="match status" value="1"/>
</dbReference>
<dbReference type="AlphaFoldDB" id="A0A8F6TXI1"/>
<evidence type="ECO:0000256" key="15">
    <source>
        <dbReference type="SAM" id="Coils"/>
    </source>
</evidence>
<comment type="function">
    <text evidence="11">Component of the F(0) channel, it forms part of the peripheral stalk, linking F(1) to F(0). The b'-subunit is a diverged and duplicated form of b found in plants and photosynthetic bacteria.</text>
</comment>
<keyword evidence="3 13" id="KW-0138">CF(0)</keyword>
<evidence type="ECO:0000313" key="16">
    <source>
        <dbReference type="EMBL" id="QXT39526.1"/>
    </source>
</evidence>
<dbReference type="GO" id="GO:0005886">
    <property type="term" value="C:plasma membrane"/>
    <property type="evidence" value="ECO:0007669"/>
    <property type="project" value="UniProtKB-SubCell"/>
</dbReference>
<comment type="subunit">
    <text evidence="13">F-type ATPases have 2 components, F(1) - the catalytic core - and F(0) - the membrane proton channel. F(1) has five subunits: alpha(3), beta(3), gamma(1), delta(1), epsilon(1). F(0) has three main subunits: a(1), b(2) and c(10-14). The alpha and beta chains form an alternating ring which encloses part of the gamma chain. F(1) is attached to F(0) by a central stalk formed by the gamma and epsilon chains, while a peripheral stalk is formed by the delta and b chains.</text>
</comment>
<keyword evidence="15" id="KW-0175">Coiled coil</keyword>
<evidence type="ECO:0000256" key="1">
    <source>
        <dbReference type="ARBA" id="ARBA00005513"/>
    </source>
</evidence>
<keyword evidence="17" id="KW-1185">Reference proteome</keyword>
<evidence type="ECO:0000256" key="14">
    <source>
        <dbReference type="RuleBase" id="RU003848"/>
    </source>
</evidence>
<dbReference type="Proteomes" id="UP000825009">
    <property type="component" value="Chromosome"/>
</dbReference>
<dbReference type="InterPro" id="IPR050059">
    <property type="entry name" value="ATP_synthase_B_chain"/>
</dbReference>
<comment type="function">
    <text evidence="10 13">F(1)F(0) ATP synthase produces ATP from ADP in the presence of a proton or sodium gradient. F-type ATPases consist of two structural domains, F(1) containing the extramembraneous catalytic core and F(0) containing the membrane proton channel, linked together by a central stalk and a peripheral stalk. During catalysis, ATP synthesis in the catalytic domain of F(1) is coupled via a rotary mechanism of the central stalk subunits to proton translocation.</text>
</comment>
<evidence type="ECO:0000256" key="3">
    <source>
        <dbReference type="ARBA" id="ARBA00022547"/>
    </source>
</evidence>
<evidence type="ECO:0000256" key="5">
    <source>
        <dbReference type="ARBA" id="ARBA00022781"/>
    </source>
</evidence>
<evidence type="ECO:0000256" key="6">
    <source>
        <dbReference type="ARBA" id="ARBA00022989"/>
    </source>
</evidence>
<keyword evidence="4 13" id="KW-0812">Transmembrane</keyword>
<dbReference type="InterPro" id="IPR002146">
    <property type="entry name" value="ATP_synth_b/b'su_bac/chlpt"/>
</dbReference>
<feature type="coiled-coil region" evidence="15">
    <location>
        <begin position="63"/>
        <end position="127"/>
    </location>
</feature>
<evidence type="ECO:0000256" key="11">
    <source>
        <dbReference type="ARBA" id="ARBA00025614"/>
    </source>
</evidence>
<dbReference type="CDD" id="cd06503">
    <property type="entry name" value="ATP-synt_Fo_b"/>
    <property type="match status" value="1"/>
</dbReference>
<reference evidence="16 17" key="1">
    <citation type="submission" date="2021-07" db="EMBL/GenBank/DDBJ databases">
        <title>A novel Jannaschia species isolated from marine dinoflagellate Ceratoperidinium margalefii.</title>
        <authorList>
            <person name="Jiang Y."/>
            <person name="Li Z."/>
        </authorList>
    </citation>
    <scope>NUCLEOTIDE SEQUENCE [LARGE SCALE GENOMIC DNA]</scope>
    <source>
        <strain evidence="16 17">J12C1-MA-4</strain>
    </source>
</reference>
<sequence>MADEAEIAGHGAPEASGMPQLDIGTFDNQIFWLVLTLVAIYFVLAKIALPRISAVLAERQGTLTNDLAAAEDLKRQATEAEESYNAALANARAEATKIAQETREEIQAQLQVEIDKADAQIAAQTAEGEARIAEIEAGAVATAEEVARDVAAEIVRALGPGQDVDTAAIDAAVANRVRG</sequence>
<dbReference type="PANTHER" id="PTHR33445">
    <property type="entry name" value="ATP SYNTHASE SUBUNIT B', CHLOROPLASTIC"/>
    <property type="match status" value="1"/>
</dbReference>
<dbReference type="GO" id="GO:0046961">
    <property type="term" value="F:proton-transporting ATPase activity, rotational mechanism"/>
    <property type="evidence" value="ECO:0007669"/>
    <property type="project" value="TreeGrafter"/>
</dbReference>
<dbReference type="GO" id="GO:0046933">
    <property type="term" value="F:proton-transporting ATP synthase activity, rotational mechanism"/>
    <property type="evidence" value="ECO:0007669"/>
    <property type="project" value="UniProtKB-UniRule"/>
</dbReference>